<comment type="similarity">
    <text evidence="2">Belongs to the protein kinase superfamily. RIO-type Ser/Thr kinase family.</text>
</comment>
<evidence type="ECO:0000256" key="3">
    <source>
        <dbReference type="ARBA" id="ARBA00012513"/>
    </source>
</evidence>
<sequence>MKLDASALRYLGKEDFRVLSALEIGSKNHQVVPLSMIASLCRMRPGGVNSRLAELAKHRLVSKEHHTSYEGFRLTYGGYDYLALYAMSQRGTVLGVGRQIGVGKESDVYLVEGRYPCETECEEELPTESFVLKIERLGRTSFRTVKTNRDYVGRRTHVSWMYMSRLAAEKEWLFMKALHQHGFPTPKPVDWNRHCIVMEWIEGRTLEQLHPEDWPEGTDMLQIAQYLYNHLMKLIIRLAEHGLVHGDFNEFNLMIRDGFTFRKWSPPPILTQKNCLSAMSTV</sequence>
<dbReference type="GO" id="GO:0046830">
    <property type="term" value="P:positive regulation of RNA import into nucleus"/>
    <property type="evidence" value="ECO:0007669"/>
    <property type="project" value="EnsemblFungi"/>
</dbReference>
<dbReference type="PROSITE" id="PS01245">
    <property type="entry name" value="RIO1"/>
    <property type="match status" value="1"/>
</dbReference>
<keyword evidence="8" id="KW-0418">Kinase</keyword>
<dbReference type="GO" id="GO:0000462">
    <property type="term" value="P:maturation of SSU-rRNA from tricistronic rRNA transcript (SSU-rRNA, 5.8S rRNA, LSU-rRNA)"/>
    <property type="evidence" value="ECO:0007669"/>
    <property type="project" value="EnsemblFungi"/>
</dbReference>
<dbReference type="InterPro" id="IPR000687">
    <property type="entry name" value="RIO_kinase"/>
</dbReference>
<organism evidence="16 17">
    <name type="scientific">Paramicrosporidium saccamoebae</name>
    <dbReference type="NCBI Taxonomy" id="1246581"/>
    <lineage>
        <taxon>Eukaryota</taxon>
        <taxon>Fungi</taxon>
        <taxon>Fungi incertae sedis</taxon>
        <taxon>Cryptomycota</taxon>
        <taxon>Cryptomycota incertae sedis</taxon>
        <taxon>Paramicrosporidium</taxon>
    </lineage>
</organism>
<dbReference type="Gene3D" id="1.10.510.10">
    <property type="entry name" value="Transferase(Phosphotransferase) domain 1"/>
    <property type="match status" value="1"/>
</dbReference>
<dbReference type="InterPro" id="IPR018935">
    <property type="entry name" value="RIO_kinase_CS"/>
</dbReference>
<dbReference type="OrthoDB" id="10258631at2759"/>
<dbReference type="InterPro" id="IPR036390">
    <property type="entry name" value="WH_DNA-bd_sf"/>
</dbReference>
<evidence type="ECO:0000256" key="11">
    <source>
        <dbReference type="ARBA" id="ARBA00047899"/>
    </source>
</evidence>
<comment type="caution">
    <text evidence="16">The sequence shown here is derived from an EMBL/GenBank/DDBJ whole genome shotgun (WGS) entry which is preliminary data.</text>
</comment>
<comment type="catalytic activity">
    <reaction evidence="12">
        <text>L-seryl-[protein] + ATP = O-phospho-L-seryl-[protein] + ADP + H(+)</text>
        <dbReference type="Rhea" id="RHEA:17989"/>
        <dbReference type="Rhea" id="RHEA-COMP:9863"/>
        <dbReference type="Rhea" id="RHEA-COMP:11604"/>
        <dbReference type="ChEBI" id="CHEBI:15378"/>
        <dbReference type="ChEBI" id="CHEBI:29999"/>
        <dbReference type="ChEBI" id="CHEBI:30616"/>
        <dbReference type="ChEBI" id="CHEBI:83421"/>
        <dbReference type="ChEBI" id="CHEBI:456216"/>
        <dbReference type="EC" id="2.7.11.1"/>
    </reaction>
</comment>
<evidence type="ECO:0000256" key="7">
    <source>
        <dbReference type="ARBA" id="ARBA00022741"/>
    </source>
</evidence>
<evidence type="ECO:0000256" key="14">
    <source>
        <dbReference type="ARBA" id="ARBA00068837"/>
    </source>
</evidence>
<dbReference type="GO" id="GO:0004674">
    <property type="term" value="F:protein serine/threonine kinase activity"/>
    <property type="evidence" value="ECO:0007669"/>
    <property type="project" value="UniProtKB-KW"/>
</dbReference>
<dbReference type="GO" id="GO:0005829">
    <property type="term" value="C:cytosol"/>
    <property type="evidence" value="ECO:0007669"/>
    <property type="project" value="EnsemblFungi"/>
</dbReference>
<dbReference type="AlphaFoldDB" id="A0A2H9TQS4"/>
<dbReference type="InterPro" id="IPR011009">
    <property type="entry name" value="Kinase-like_dom_sf"/>
</dbReference>
<dbReference type="PANTHER" id="PTHR45852">
    <property type="entry name" value="SER/THR-PROTEIN KINASE RIO2"/>
    <property type="match status" value="1"/>
</dbReference>
<evidence type="ECO:0000256" key="13">
    <source>
        <dbReference type="ARBA" id="ARBA00068353"/>
    </source>
</evidence>
<evidence type="ECO:0000256" key="8">
    <source>
        <dbReference type="ARBA" id="ARBA00022777"/>
    </source>
</evidence>
<keyword evidence="7" id="KW-0547">Nucleotide-binding</keyword>
<evidence type="ECO:0000256" key="12">
    <source>
        <dbReference type="ARBA" id="ARBA00048679"/>
    </source>
</evidence>
<feature type="domain" description="RIO kinase" evidence="15">
    <location>
        <begin position="65"/>
        <end position="272"/>
    </location>
</feature>
<keyword evidence="5" id="KW-0808">Transferase</keyword>
<dbReference type="GO" id="GO:0046872">
    <property type="term" value="F:metal ion binding"/>
    <property type="evidence" value="ECO:0007669"/>
    <property type="project" value="UniProtKB-KW"/>
</dbReference>
<evidence type="ECO:0000256" key="5">
    <source>
        <dbReference type="ARBA" id="ARBA00022679"/>
    </source>
</evidence>
<dbReference type="Pfam" id="PF01163">
    <property type="entry name" value="RIO1"/>
    <property type="match status" value="1"/>
</dbReference>
<evidence type="ECO:0000256" key="4">
    <source>
        <dbReference type="ARBA" id="ARBA00022527"/>
    </source>
</evidence>
<dbReference type="SMART" id="SM00090">
    <property type="entry name" value="RIO"/>
    <property type="match status" value="1"/>
</dbReference>
<dbReference type="SUPFAM" id="SSF46785">
    <property type="entry name" value="Winged helix' DNA-binding domain"/>
    <property type="match status" value="1"/>
</dbReference>
<accession>A0A2H9TQS4</accession>
<dbReference type="InterPro" id="IPR015285">
    <property type="entry name" value="RIO2_wHTH_N"/>
</dbReference>
<dbReference type="GO" id="GO:0030688">
    <property type="term" value="C:preribosome, small subunit precursor"/>
    <property type="evidence" value="ECO:0007669"/>
    <property type="project" value="TreeGrafter"/>
</dbReference>
<dbReference type="InterPro" id="IPR030484">
    <property type="entry name" value="Rio2"/>
</dbReference>
<dbReference type="GO" id="GO:0005524">
    <property type="term" value="F:ATP binding"/>
    <property type="evidence" value="ECO:0007669"/>
    <property type="project" value="UniProtKB-KW"/>
</dbReference>
<dbReference type="Gene3D" id="1.10.10.10">
    <property type="entry name" value="Winged helix-like DNA-binding domain superfamily/Winged helix DNA-binding domain"/>
    <property type="match status" value="1"/>
</dbReference>
<dbReference type="PANTHER" id="PTHR45852:SF1">
    <property type="entry name" value="SERINE_THREONINE-PROTEIN KINASE RIO2"/>
    <property type="match status" value="1"/>
</dbReference>
<dbReference type="FunFam" id="1.10.10.10:FF:000053">
    <property type="entry name" value="Serine/threonine-protein kinase RIO2"/>
    <property type="match status" value="1"/>
</dbReference>
<evidence type="ECO:0000256" key="2">
    <source>
        <dbReference type="ARBA" id="ARBA00009196"/>
    </source>
</evidence>
<dbReference type="EMBL" id="MTSL01000008">
    <property type="protein sequence ID" value="PJF20103.1"/>
    <property type="molecule type" value="Genomic_DNA"/>
</dbReference>
<evidence type="ECO:0000256" key="6">
    <source>
        <dbReference type="ARBA" id="ARBA00022723"/>
    </source>
</evidence>
<proteinExistence type="inferred from homology"/>
<name>A0A2H9TQS4_9FUNG</name>
<gene>
    <name evidence="16" type="ORF">PSACC_00081</name>
</gene>
<dbReference type="CDD" id="cd05144">
    <property type="entry name" value="RIO2_C"/>
    <property type="match status" value="1"/>
</dbReference>
<dbReference type="InterPro" id="IPR018934">
    <property type="entry name" value="RIO_dom"/>
</dbReference>
<evidence type="ECO:0000256" key="10">
    <source>
        <dbReference type="ARBA" id="ARBA00022842"/>
    </source>
</evidence>
<keyword evidence="9" id="KW-0067">ATP-binding</keyword>
<dbReference type="Proteomes" id="UP000240830">
    <property type="component" value="Unassembled WGS sequence"/>
</dbReference>
<dbReference type="Pfam" id="PF09202">
    <property type="entry name" value="Rio2_N"/>
    <property type="match status" value="1"/>
</dbReference>
<evidence type="ECO:0000256" key="1">
    <source>
        <dbReference type="ARBA" id="ARBA00001946"/>
    </source>
</evidence>
<protein>
    <recommendedName>
        <fullName evidence="13">Serine/threonine-protein kinase RIO2</fullName>
        <ecNumber evidence="3">2.7.11.1</ecNumber>
    </recommendedName>
    <alternativeName>
        <fullName evidence="14">Serine/threonine-protein kinase rio2</fullName>
    </alternativeName>
</protein>
<evidence type="ECO:0000313" key="16">
    <source>
        <dbReference type="EMBL" id="PJF20103.1"/>
    </source>
</evidence>
<dbReference type="InterPro" id="IPR036388">
    <property type="entry name" value="WH-like_DNA-bd_sf"/>
</dbReference>
<keyword evidence="4" id="KW-0723">Serine/threonine-protein kinase</keyword>
<reference evidence="16 17" key="1">
    <citation type="submission" date="2016-10" db="EMBL/GenBank/DDBJ databases">
        <title>The genome of Paramicrosporidium saccamoebae is the missing link in understanding Cryptomycota and Microsporidia evolution.</title>
        <authorList>
            <person name="Quandt C.A."/>
            <person name="Beaudet D."/>
            <person name="Corsaro D."/>
            <person name="Michel R."/>
            <person name="Corradi N."/>
            <person name="James T."/>
        </authorList>
    </citation>
    <scope>NUCLEOTIDE SEQUENCE [LARGE SCALE GENOMIC DNA]</scope>
    <source>
        <strain evidence="16 17">KSL3</strain>
    </source>
</reference>
<keyword evidence="10" id="KW-0460">Magnesium</keyword>
<keyword evidence="17" id="KW-1185">Reference proteome</keyword>
<evidence type="ECO:0000259" key="15">
    <source>
        <dbReference type="SMART" id="SM00090"/>
    </source>
</evidence>
<dbReference type="GO" id="GO:0005634">
    <property type="term" value="C:nucleus"/>
    <property type="evidence" value="ECO:0007669"/>
    <property type="project" value="EnsemblFungi"/>
</dbReference>
<keyword evidence="6" id="KW-0479">Metal-binding</keyword>
<comment type="catalytic activity">
    <reaction evidence="11">
        <text>L-threonyl-[protein] + ATP = O-phospho-L-threonyl-[protein] + ADP + H(+)</text>
        <dbReference type="Rhea" id="RHEA:46608"/>
        <dbReference type="Rhea" id="RHEA-COMP:11060"/>
        <dbReference type="Rhea" id="RHEA-COMP:11605"/>
        <dbReference type="ChEBI" id="CHEBI:15378"/>
        <dbReference type="ChEBI" id="CHEBI:30013"/>
        <dbReference type="ChEBI" id="CHEBI:30616"/>
        <dbReference type="ChEBI" id="CHEBI:61977"/>
        <dbReference type="ChEBI" id="CHEBI:456216"/>
        <dbReference type="EC" id="2.7.11.1"/>
    </reaction>
</comment>
<evidence type="ECO:0000313" key="17">
    <source>
        <dbReference type="Proteomes" id="UP000240830"/>
    </source>
</evidence>
<evidence type="ECO:0000256" key="9">
    <source>
        <dbReference type="ARBA" id="ARBA00022840"/>
    </source>
</evidence>
<comment type="cofactor">
    <cofactor evidence="1">
        <name>Mg(2+)</name>
        <dbReference type="ChEBI" id="CHEBI:18420"/>
    </cofactor>
</comment>
<dbReference type="FunFam" id="3.30.200.20:FF:000052">
    <property type="entry name" value="Serine/threonine-protein kinase RIO2"/>
    <property type="match status" value="1"/>
</dbReference>
<dbReference type="STRING" id="1246581.A0A2H9TQS4"/>
<dbReference type="Gene3D" id="3.30.200.20">
    <property type="entry name" value="Phosphorylase Kinase, domain 1"/>
    <property type="match status" value="1"/>
</dbReference>
<dbReference type="EC" id="2.7.11.1" evidence="3"/>
<dbReference type="SUPFAM" id="SSF56112">
    <property type="entry name" value="Protein kinase-like (PK-like)"/>
    <property type="match status" value="1"/>
</dbReference>